<evidence type="ECO:0000313" key="2">
    <source>
        <dbReference type="EMBL" id="KAK3188349.1"/>
    </source>
</evidence>
<comment type="caution">
    <text evidence="2">The sequence shown here is derived from an EMBL/GenBank/DDBJ whole genome shotgun (WGS) entry which is preliminary data.</text>
</comment>
<dbReference type="SMART" id="SM00579">
    <property type="entry name" value="FBD"/>
    <property type="match status" value="1"/>
</dbReference>
<dbReference type="InterPro" id="IPR006566">
    <property type="entry name" value="FBD"/>
</dbReference>
<evidence type="ECO:0000259" key="1">
    <source>
        <dbReference type="SMART" id="SM00579"/>
    </source>
</evidence>
<gene>
    <name evidence="2" type="ORF">Dsin_027910</name>
</gene>
<accession>A0AAE0DU30</accession>
<proteinExistence type="predicted"/>
<keyword evidence="3" id="KW-1185">Reference proteome</keyword>
<name>A0AAE0DU30_9ROSI</name>
<evidence type="ECO:0000313" key="3">
    <source>
        <dbReference type="Proteomes" id="UP001281410"/>
    </source>
</evidence>
<dbReference type="AlphaFoldDB" id="A0AAE0DU30"/>
<protein>
    <recommendedName>
        <fullName evidence="1">FBD domain-containing protein</fullName>
    </recommendedName>
</protein>
<dbReference type="EMBL" id="JANJYJ010000009">
    <property type="protein sequence ID" value="KAK3188349.1"/>
    <property type="molecule type" value="Genomic_DNA"/>
</dbReference>
<dbReference type="Pfam" id="PF08387">
    <property type="entry name" value="FBD"/>
    <property type="match status" value="1"/>
</dbReference>
<feature type="domain" description="FBD" evidence="1">
    <location>
        <begin position="23"/>
        <end position="92"/>
    </location>
</feature>
<organism evidence="2 3">
    <name type="scientific">Dipteronia sinensis</name>
    <dbReference type="NCBI Taxonomy" id="43782"/>
    <lineage>
        <taxon>Eukaryota</taxon>
        <taxon>Viridiplantae</taxon>
        <taxon>Streptophyta</taxon>
        <taxon>Embryophyta</taxon>
        <taxon>Tracheophyta</taxon>
        <taxon>Spermatophyta</taxon>
        <taxon>Magnoliopsida</taxon>
        <taxon>eudicotyledons</taxon>
        <taxon>Gunneridae</taxon>
        <taxon>Pentapetalae</taxon>
        <taxon>rosids</taxon>
        <taxon>malvids</taxon>
        <taxon>Sapindales</taxon>
        <taxon>Sapindaceae</taxon>
        <taxon>Hippocastanoideae</taxon>
        <taxon>Acereae</taxon>
        <taxon>Dipteronia</taxon>
    </lineage>
</organism>
<reference evidence="2" key="1">
    <citation type="journal article" date="2023" name="Plant J.">
        <title>Genome sequences and population genomics provide insights into the demographic history, inbreeding, and mutation load of two 'living fossil' tree species of Dipteronia.</title>
        <authorList>
            <person name="Feng Y."/>
            <person name="Comes H.P."/>
            <person name="Chen J."/>
            <person name="Zhu S."/>
            <person name="Lu R."/>
            <person name="Zhang X."/>
            <person name="Li P."/>
            <person name="Qiu J."/>
            <person name="Olsen K.M."/>
            <person name="Qiu Y."/>
        </authorList>
    </citation>
    <scope>NUCLEOTIDE SEQUENCE</scope>
    <source>
        <strain evidence="2">NBL</strain>
    </source>
</reference>
<dbReference type="Proteomes" id="UP001281410">
    <property type="component" value="Unassembled WGS sequence"/>
</dbReference>
<sequence>MLHLKEIYLFSLEWKSLELDVIKCLLLHLKEIYLFSLEWKSLELDMIKCLLENSRVLERFSVHIWPGKDKQEIQNEILNFPRASPIAKLNFLTIVARKSYGLSFVNIDSHFTILA</sequence>